<evidence type="ECO:0000256" key="24">
    <source>
        <dbReference type="SAM" id="Coils"/>
    </source>
</evidence>
<dbReference type="PROSITE" id="PS50011">
    <property type="entry name" value="PROTEIN_KINASE_DOM"/>
    <property type="match status" value="4"/>
</dbReference>
<dbReference type="InterPro" id="IPR055414">
    <property type="entry name" value="LRR_R13L4/SHOC2-like"/>
</dbReference>
<evidence type="ECO:0000256" key="25">
    <source>
        <dbReference type="SAM" id="MobiDB-lite"/>
    </source>
</evidence>
<evidence type="ECO:0000256" key="2">
    <source>
        <dbReference type="ARBA" id="ARBA00008171"/>
    </source>
</evidence>
<feature type="region of interest" description="Disordered" evidence="25">
    <location>
        <begin position="1689"/>
        <end position="1708"/>
    </location>
</feature>
<keyword evidence="29" id="KW-1185">Reference proteome</keyword>
<keyword evidence="6" id="KW-1003">Cell membrane</keyword>
<dbReference type="InterPro" id="IPR032675">
    <property type="entry name" value="LRR_dom_sf"/>
</dbReference>
<dbReference type="Gene3D" id="1.10.510.10">
    <property type="entry name" value="Transferase(Phosphotransferase) domain 1"/>
    <property type="match status" value="4"/>
</dbReference>
<evidence type="ECO:0000313" key="29">
    <source>
        <dbReference type="Proteomes" id="UP000032141"/>
    </source>
</evidence>
<keyword evidence="19" id="KW-0675">Receptor</keyword>
<evidence type="ECO:0000256" key="13">
    <source>
        <dbReference type="ARBA" id="ARBA00022737"/>
    </source>
</evidence>
<evidence type="ECO:0000256" key="9">
    <source>
        <dbReference type="ARBA" id="ARBA00022614"/>
    </source>
</evidence>
<feature type="transmembrane region" description="Helical" evidence="26">
    <location>
        <begin position="3862"/>
        <end position="3886"/>
    </location>
</feature>
<feature type="region of interest" description="Disordered" evidence="25">
    <location>
        <begin position="2883"/>
        <end position="2916"/>
    </location>
</feature>
<keyword evidence="8" id="KW-0597">Phosphoprotein</keyword>
<reference evidence="28" key="2">
    <citation type="submission" date="2015-03" db="UniProtKB">
        <authorList>
            <consortium name="EnsemblPlants"/>
        </authorList>
    </citation>
    <scope>IDENTIFICATION</scope>
</reference>
<feature type="coiled-coil region" evidence="24">
    <location>
        <begin position="3085"/>
        <end position="3119"/>
    </location>
</feature>
<keyword evidence="24" id="KW-0175">Coiled coil</keyword>
<feature type="transmembrane region" description="Helical" evidence="26">
    <location>
        <begin position="1168"/>
        <end position="1192"/>
    </location>
</feature>
<dbReference type="InterPro" id="IPR036910">
    <property type="entry name" value="HMG_box_dom_sf"/>
</dbReference>
<evidence type="ECO:0000256" key="15">
    <source>
        <dbReference type="ARBA" id="ARBA00022777"/>
    </source>
</evidence>
<evidence type="ECO:0000256" key="5">
    <source>
        <dbReference type="ARBA" id="ARBA00012513"/>
    </source>
</evidence>
<evidence type="ECO:0000256" key="22">
    <source>
        <dbReference type="ARBA" id="ARBA00048679"/>
    </source>
</evidence>
<evidence type="ECO:0000256" key="1">
    <source>
        <dbReference type="ARBA" id="ARBA00004251"/>
    </source>
</evidence>
<evidence type="ECO:0000259" key="27">
    <source>
        <dbReference type="PROSITE" id="PS50011"/>
    </source>
</evidence>
<feature type="domain" description="Protein kinase" evidence="27">
    <location>
        <begin position="2408"/>
        <end position="2711"/>
    </location>
</feature>
<dbReference type="PROSITE" id="PS00108">
    <property type="entry name" value="PROTEIN_KINASE_ST"/>
    <property type="match status" value="3"/>
</dbReference>
<feature type="binding site" evidence="23">
    <location>
        <position position="3950"/>
    </location>
    <ligand>
        <name>ATP</name>
        <dbReference type="ChEBI" id="CHEBI:30616"/>
    </ligand>
</feature>
<keyword evidence="14 23" id="KW-0547">Nucleotide-binding</keyword>
<feature type="region of interest" description="Disordered" evidence="25">
    <location>
        <begin position="2836"/>
        <end position="2855"/>
    </location>
</feature>
<evidence type="ECO:0000256" key="23">
    <source>
        <dbReference type="PROSITE-ProRule" id="PRU10141"/>
    </source>
</evidence>
<feature type="binding site" evidence="23">
    <location>
        <position position="2437"/>
    </location>
    <ligand>
        <name>ATP</name>
        <dbReference type="ChEBI" id="CHEBI:30616"/>
    </ligand>
</feature>
<evidence type="ECO:0000256" key="26">
    <source>
        <dbReference type="SAM" id="Phobius"/>
    </source>
</evidence>
<dbReference type="InterPro" id="IPR008271">
    <property type="entry name" value="Ser/Thr_kinase_AS"/>
</dbReference>
<keyword evidence="17 26" id="KW-1133">Transmembrane helix</keyword>
<comment type="similarity">
    <text evidence="3">Belongs to the protein kinase superfamily. Ser/Thr protein kinase family.</text>
</comment>
<evidence type="ECO:0000256" key="19">
    <source>
        <dbReference type="ARBA" id="ARBA00023170"/>
    </source>
</evidence>
<comment type="similarity">
    <text evidence="2">Belongs to the protein kinase superfamily. TKL Ser/Thr protein kinase family. ROCO subfamily.</text>
</comment>
<feature type="compositionally biased region" description="Basic and acidic residues" evidence="25">
    <location>
        <begin position="2797"/>
        <end position="2815"/>
    </location>
</feature>
<dbReference type="Pfam" id="PF00069">
    <property type="entry name" value="Pkinase"/>
    <property type="match status" value="1"/>
</dbReference>
<dbReference type="FunFam" id="3.80.10.10:FF:000041">
    <property type="entry name" value="LRR receptor-like serine/threonine-protein kinase ERECTA"/>
    <property type="match status" value="2"/>
</dbReference>
<dbReference type="PANTHER" id="PTHR27008:SF505">
    <property type="entry name" value="PROTEIN KINASE DOMAIN-CONTAINING PROTEIN"/>
    <property type="match status" value="1"/>
</dbReference>
<comment type="catalytic activity">
    <reaction evidence="21">
        <text>L-threonyl-[protein] + ATP = O-phospho-L-threonyl-[protein] + ADP + H(+)</text>
        <dbReference type="Rhea" id="RHEA:46608"/>
        <dbReference type="Rhea" id="RHEA-COMP:11060"/>
        <dbReference type="Rhea" id="RHEA-COMP:11605"/>
        <dbReference type="ChEBI" id="CHEBI:15378"/>
        <dbReference type="ChEBI" id="CHEBI:30013"/>
        <dbReference type="ChEBI" id="CHEBI:30616"/>
        <dbReference type="ChEBI" id="CHEBI:61977"/>
        <dbReference type="ChEBI" id="CHEBI:456216"/>
        <dbReference type="EC" id="2.7.11.1"/>
    </reaction>
</comment>
<keyword evidence="13" id="KW-0677">Repeat</keyword>
<dbReference type="GO" id="GO:0004674">
    <property type="term" value="F:protein serine/threonine kinase activity"/>
    <property type="evidence" value="ECO:0007669"/>
    <property type="project" value="UniProtKB-KW"/>
</dbReference>
<feature type="domain" description="Protein kinase" evidence="27">
    <location>
        <begin position="1227"/>
        <end position="1524"/>
    </location>
</feature>
<evidence type="ECO:0000256" key="3">
    <source>
        <dbReference type="ARBA" id="ARBA00008684"/>
    </source>
</evidence>
<feature type="region of interest" description="Disordered" evidence="25">
    <location>
        <begin position="2780"/>
        <end position="2815"/>
    </location>
</feature>
<dbReference type="FunFam" id="3.80.10.10:FF:000275">
    <property type="entry name" value="Leucine-rich repeat receptor-like protein kinase"/>
    <property type="match status" value="2"/>
</dbReference>
<dbReference type="FunFam" id="1.10.510.10:FF:000358">
    <property type="entry name" value="Putative leucine-rich repeat receptor-like serine/threonine-protein kinase"/>
    <property type="match status" value="4"/>
</dbReference>
<dbReference type="Gene3D" id="1.10.30.10">
    <property type="entry name" value="High mobility group box domain"/>
    <property type="match status" value="1"/>
</dbReference>
<dbReference type="Gene3D" id="3.30.200.20">
    <property type="entry name" value="Phosphorylase Kinase, domain 1"/>
    <property type="match status" value="4"/>
</dbReference>
<dbReference type="InterPro" id="IPR001611">
    <property type="entry name" value="Leu-rich_rpt"/>
</dbReference>
<feature type="domain" description="Protein kinase" evidence="27">
    <location>
        <begin position="208"/>
        <end position="482"/>
    </location>
</feature>
<feature type="transmembrane region" description="Helical" evidence="26">
    <location>
        <begin position="1518"/>
        <end position="1536"/>
    </location>
</feature>
<feature type="binding site" evidence="23">
    <location>
        <position position="237"/>
    </location>
    <ligand>
        <name>ATP</name>
        <dbReference type="ChEBI" id="CHEBI:30616"/>
    </ligand>
</feature>
<dbReference type="Pfam" id="PF23598">
    <property type="entry name" value="LRR_14"/>
    <property type="match status" value="1"/>
</dbReference>
<dbReference type="FunFam" id="3.30.200.20:FF:000432">
    <property type="entry name" value="LRR receptor-like serine/threonine-protein kinase EFR"/>
    <property type="match status" value="4"/>
</dbReference>
<dbReference type="PROSITE" id="PS00107">
    <property type="entry name" value="PROTEIN_KINASE_ATP"/>
    <property type="match status" value="4"/>
</dbReference>
<dbReference type="SUPFAM" id="SSF52058">
    <property type="entry name" value="L domain-like"/>
    <property type="match status" value="6"/>
</dbReference>
<evidence type="ECO:0000313" key="28">
    <source>
        <dbReference type="EnsemblPlants" id="Bo3g018120.1"/>
    </source>
</evidence>
<reference evidence="28 29" key="1">
    <citation type="journal article" date="2014" name="Genome Biol.">
        <title>Transcriptome and methylome profiling reveals relics of genome dominance in the mesopolyploid Brassica oleracea.</title>
        <authorList>
            <person name="Parkin I.A."/>
            <person name="Koh C."/>
            <person name="Tang H."/>
            <person name="Robinson S.J."/>
            <person name="Kagale S."/>
            <person name="Clarke W.E."/>
            <person name="Town C.D."/>
            <person name="Nixon J."/>
            <person name="Krishnakumar V."/>
            <person name="Bidwell S.L."/>
            <person name="Denoeud F."/>
            <person name="Belcram H."/>
            <person name="Links M.G."/>
            <person name="Just J."/>
            <person name="Clarke C."/>
            <person name="Bender T."/>
            <person name="Huebert T."/>
            <person name="Mason A.S."/>
            <person name="Pires J.C."/>
            <person name="Barker G."/>
            <person name="Moore J."/>
            <person name="Walley P.G."/>
            <person name="Manoli S."/>
            <person name="Batley J."/>
            <person name="Edwards D."/>
            <person name="Nelson M.N."/>
            <person name="Wang X."/>
            <person name="Paterson A.H."/>
            <person name="King G."/>
            <person name="Bancroft I."/>
            <person name="Chalhoub B."/>
            <person name="Sharpe A.G."/>
        </authorList>
    </citation>
    <scope>NUCLEOTIDE SEQUENCE</scope>
    <source>
        <strain evidence="28 29">cv. TO1000</strain>
    </source>
</reference>
<keyword evidence="11 26" id="KW-0812">Transmembrane</keyword>
<dbReference type="Gene3D" id="3.80.10.10">
    <property type="entry name" value="Ribonuclease Inhibitor"/>
    <property type="match status" value="12"/>
</dbReference>
<dbReference type="EC" id="2.7.11.1" evidence="5"/>
<dbReference type="Proteomes" id="UP000032141">
    <property type="component" value="Chromosome C3"/>
</dbReference>
<feature type="coiled-coil region" evidence="24">
    <location>
        <begin position="2929"/>
        <end position="2956"/>
    </location>
</feature>
<feature type="binding site" evidence="23">
    <location>
        <position position="1256"/>
    </location>
    <ligand>
        <name>ATP</name>
        <dbReference type="ChEBI" id="CHEBI:30616"/>
    </ligand>
</feature>
<evidence type="ECO:0000256" key="6">
    <source>
        <dbReference type="ARBA" id="ARBA00022475"/>
    </source>
</evidence>
<dbReference type="SMART" id="SM00365">
    <property type="entry name" value="LRR_SD22"/>
    <property type="match status" value="13"/>
</dbReference>
<feature type="compositionally biased region" description="Basic residues" evidence="25">
    <location>
        <begin position="2899"/>
        <end position="2913"/>
    </location>
</feature>
<dbReference type="InterPro" id="IPR051809">
    <property type="entry name" value="Plant_receptor-like_S/T_kinase"/>
</dbReference>
<proteinExistence type="inferred from homology"/>
<feature type="compositionally biased region" description="Basic and acidic residues" evidence="25">
    <location>
        <begin position="3150"/>
        <end position="3173"/>
    </location>
</feature>
<dbReference type="SUPFAM" id="SSF56112">
    <property type="entry name" value="Protein kinase-like (PK-like)"/>
    <property type="match status" value="4"/>
</dbReference>
<accession>A0A0D3B2N2</accession>
<evidence type="ECO:0000256" key="7">
    <source>
        <dbReference type="ARBA" id="ARBA00022527"/>
    </source>
</evidence>
<evidence type="ECO:0000256" key="8">
    <source>
        <dbReference type="ARBA" id="ARBA00022553"/>
    </source>
</evidence>
<protein>
    <recommendedName>
        <fullName evidence="5">non-specific serine/threonine protein kinase</fullName>
        <ecNumber evidence="5">2.7.11.1</ecNumber>
    </recommendedName>
</protein>
<dbReference type="PANTHER" id="PTHR27008">
    <property type="entry name" value="OS04G0122200 PROTEIN"/>
    <property type="match status" value="1"/>
</dbReference>
<dbReference type="InterPro" id="IPR017441">
    <property type="entry name" value="Protein_kinase_ATP_BS"/>
</dbReference>
<dbReference type="InterPro" id="IPR011009">
    <property type="entry name" value="Kinase-like_dom_sf"/>
</dbReference>
<dbReference type="InterPro" id="IPR027417">
    <property type="entry name" value="P-loop_NTPase"/>
</dbReference>
<dbReference type="eggNOG" id="ENOG502QPYS">
    <property type="taxonomic scope" value="Eukaryota"/>
</dbReference>
<keyword evidence="16 23" id="KW-0067">ATP-binding</keyword>
<evidence type="ECO:0000256" key="14">
    <source>
        <dbReference type="ARBA" id="ARBA00022741"/>
    </source>
</evidence>
<dbReference type="InterPro" id="IPR003591">
    <property type="entry name" value="Leu-rich_rpt_typical-subtyp"/>
</dbReference>
<dbReference type="InterPro" id="IPR001245">
    <property type="entry name" value="Ser-Thr/Tyr_kinase_cat_dom"/>
</dbReference>
<evidence type="ECO:0000256" key="21">
    <source>
        <dbReference type="ARBA" id="ARBA00047899"/>
    </source>
</evidence>
<dbReference type="EnsemblPlants" id="Bo3g018120.1">
    <property type="protein sequence ID" value="Bo3g018120.1"/>
    <property type="gene ID" value="Bo3g018120"/>
</dbReference>
<feature type="transmembrane region" description="Helical" evidence="26">
    <location>
        <begin position="149"/>
        <end position="170"/>
    </location>
</feature>
<evidence type="ECO:0000256" key="16">
    <source>
        <dbReference type="ARBA" id="ARBA00022840"/>
    </source>
</evidence>
<name>A0A0D3B2N2_BRAOL</name>
<dbReference type="Pfam" id="PF08263">
    <property type="entry name" value="LRRNT_2"/>
    <property type="match status" value="3"/>
</dbReference>
<dbReference type="FunFam" id="3.80.10.10:FF:000288">
    <property type="entry name" value="LRR receptor-like serine/threonine-protein kinase EFR"/>
    <property type="match status" value="3"/>
</dbReference>
<keyword evidence="12" id="KW-0732">Signal</keyword>
<evidence type="ECO:0000256" key="18">
    <source>
        <dbReference type="ARBA" id="ARBA00023136"/>
    </source>
</evidence>
<dbReference type="Gramene" id="Bo3g018120.1">
    <property type="protein sequence ID" value="Bo3g018120.1"/>
    <property type="gene ID" value="Bo3g018120"/>
</dbReference>
<dbReference type="OMA" id="IMPLWND"/>
<evidence type="ECO:0000256" key="20">
    <source>
        <dbReference type="ARBA" id="ARBA00023180"/>
    </source>
</evidence>
<keyword evidence="10" id="KW-0808">Transferase</keyword>
<dbReference type="GO" id="GO:0005886">
    <property type="term" value="C:plasma membrane"/>
    <property type="evidence" value="ECO:0007669"/>
    <property type="project" value="UniProtKB-SubCell"/>
</dbReference>
<sequence>MSNNLLTGTLPEDVGRLGTLGNLSVAHNKLSGKLPETLGKCLAMKKLHLQGNFFDGIIPDIGGLVGIKEVDFSSNNLSGRIPEYLATFSLLEYLNLSFNNFEGNVPTEGKFKNATIFSVSGNKNLCGGVLELRLNPCSTQPPRYSRKKLVIGVSIGISLLLFLFIASVSLCWLKSRKKRDANEETPSTLRVFHEMISYGDLRNATDGFSSSNLIGLGSFGTVFKAFFHAENKFVAVKVLNMQSRGAMRSFMAECESLKDIRHHNLVKLLTACSSIDFQGNEFRALIYEYMPKGSLDMWLHPKEFEEITRPSRTLTLLERLNIAIDVASVLEYLHFSCHEAIAHCDLKPSNETFINQLSSAGVRGSIGYAAPEYAMGGEISVHGDVYSFGILILEMFSGKRPTDEMFGGDLTLRSCIRSALPEQGLDVADESVLHNSLRIGFPVAACLNQVLEVGLGCSEESPANRLEMSEVVRELISIKERFWCLQNAPSLFPALGFLETTAFILVTAPWRLARMVLFLRDSLRLFPFQVTVCFPTWLNLRVLMSLEALGNSHESDKQTLFKFKSQVSEEKKVLLSSWNNSFPLCEWTGVTCDGKHNRVTGLDLGGFKLGGVISPSIGNLSSLQSLNFTSNSFGGTIPQELGNLFRLQHLFMSYNFLVGGIPTSLFNCSRLLDISLYSNHLGQGLPSELGSLTKLVNLDLGKNNLKGKLPVSLGNLTSLRELSFLENNLEGEIPDVIARLTQMVVFALDTNHFSGVFPPAIYNLSSLQYLSMFGNGFTGNLRPDFGNLLPNLRGLYIGNNSLTGAIPSSLTNISTLQVLGMELNSLTGSIPRSFGKLQALQVLSLNHNSLGNFSAGDLEFLVALTNSTQLQIVDVAFNRLGGDLPASIVNLSMNFNILLLRNNFISGSIPHDIGNLIGLQAFWLSQNLLKGPIPASIGKLSGMVGFGVHTNRMSGEIPYSLGNITRLETLQLFNNNFEGIIPPSLGKCSYLLDLSIENNKFNGITPTEILQISTLVSVNMSNNLLTGSLPGDVGRLENLGTLSVAHNKLLGKLPETLGKCLSLEELHLQGNSFDGVIPDISGLVGIKKVDFSDNNLSGRIPEYLTKFSLLEYLNLSFNNFEGNVPTEGKFKNATIVSVFGNQNLCGGVLELQLQPCFTQLTRNSRKKLVIGVSVGISLLLLLFMASVSLCWLKIRKKKNINEATPSTLGYFHEMLSYGDIRNATDGFSSSNLIGSGGFGTVFKASLDAENMVVAVKVLNMQRRGAMKSFIAECESLKDIRHRNLVKLLTACSSIDFQRNEFRALIYEYMPNGSLDMWLHPKEMEKISKPSRTLTLLERLNIAIDVASVLEYLHVSCHEAIAHCDLKPSNVLLDDDLTAHVSDFGLARILLKFDQDAFINQLSSAGVRGSIGYAAPEYGMGGEISVHGDAYSFGILMLEMFSGKRPTDGMFGGDFTLRSCIKSALPEKVLDVADELVLHNGLRIGFPVAECLTKVLKVGLGCSEESPANRLGMRNALRVFNRMLFSSSLIALALPPLTQAFITSLGEESVVVQRFSSSLIMTHELPPRTPSLQLEENLHLKGAGIDRLHISKHKEKTDIHLLFSASQSLGEEVTDGGEALIFWSHQLKVFDIDWCKAPETGLLLAPDCVLHLDISPEIAAERYERVDFQRKVTDFCQALGRNNTADPNWLKESYGKRRQGGGAPANGLEKASNTLSGFGQRLTKQKNINPRIINHEIDKQALFKFKSQVSEEKRVLLFSWNNSSPLCRWTGVTCGRKHKRVTGLDLGGFKLGGVISPSIGNLSFLRSLDLNFNSFGGTIPRELGNLFRLQHLNMSFNFLGGGIPAGLFNCSELLVFDLFSNHLGQGLPSELGSLSKLVVLDLGKNNLKGKLPVSLGNLTSLRGLSFAENNLEGEIPDALARLNQMVEFSLAINHFSGVFPPVIYHFSSLQYLNMFGNNFSGNLRPDFGNLLPNLRELHVGSNSLTGTIPSTLSNISTLQYLAMELNSMTGSIPVSFAKLRYLQTLGLNGNSLGSFSAGDIEFLVALTNCTKLQSLDVSFNRLGGDLPASIANLSINLRELFLGINSISGSIPHDIGNLKGLQSFWLPRNLLKGPIPASFGKLPELVELSVYTNRMSGEIPYSLGNITRLEILTLFDNSFEGIIPPSIGRCSYLLRLHIHNNKLNGNIPQEVMQISTLVSINMSNNSLTGSLPEDVGRLGNLVILNVAHNKLSGKLPKTLGKCLSMEKLGLQGNSFEGIIPDINGLVGIKYVDFSSNNLSGRIPEYLANFSYLEYLNLSFNNFEGNVPTEGKFKNATIVSVSGNKNLCGGVLELRLRPCSLQPARSSRKKLVIGVSIGISLLLLLFIASISVCWLKSRKKKNNNEATPSTMGVFHEMISYGDLRNATDGLSSSNLIGSGSFGTVFKAFLPAENKVVAVKVLNMQRRGAMKSFMAECESLKDIRHRNLVKLLTACSSIDFQGNEFRALIYEYMPNGSLDMWLHPTEMEEISRPSRTLTLLERLNIAIDVASVLEYLRLGCHEAIAHCDLKPSNVLLDDDLTAHVSDFGLARILLKFDQETFINQLSSAGVRGSIGYAAPEYAMGGEITVHGDAYSFGILIFEMFSGKRPTNEMFGGDFTLRSSIRSALPEQVLDVADDLILHNGLRIGFPVAECLTKVLEVGLGCSEESPANRLGMSEVVKDLISIKESVHHFGLWITRNLSSETSAKPRGALIVVERLDRSGKSTQCAKLLFFKGSGHQTELWRLINRAGVPFSVRISTRRSRTRGHGVGLSAPASPRQEAKKKNLQEEEEARRRRIPAKENLRKFFEERCRGYATGMEKRRTRSKDDGGLGSIGGERRTTEHRRCLQAANGGGISTEPVKDAVASRHRRLGNQRSERSVHRSRTMPKKMLRSRGRSVGDADDVVEDEILKDKTEELLKDKNDILRKTEEELRTELKKNQKMKEFKPNMNVSLGLRLASSTLSWSLLRRHAKERERGHVLKRLRRGINNVLRQLVPRISSREGVGRGELLFVNKNVVEVAKMTREEWKKLSDKQKAPYEKGLFFSYLYLHSQLYKSMIVKELRCDIKQVAKKNKETYLEAVDEYKRTKEEETMSQNKEEEELTKLLINKKLSNFLRRRIILLKKKVTKKKKNENVDTNKPKLTKDAKKALTEEHPPTSNSTITPLISVKLKGHKVKASVIICFTSSGRAGKEKQQVPRTSQSSSLRLDHGKQAGVIKLHERQVVLGNSHETDKQALLKLKSQVSEKKQVLLSSWNNSSPLCKWMGVTCGRKHKRVTRLDLGGFQLGGVISPFIGNLSFLISLDFNNNSFGGTIPQELGSLFRLQHLNMGSNFMGGGIPASLFNCSRLLDLSLYSNNLGQGLPSELGSLRKLVNLDLGKNNLKGKLPVSLRNLTSLRELSFGENNLEGDIPDVIARLTQMVLFELAINQFSGVFPPAIYNFSSLKFVDMYGSGFSGNLRPDFGNLLPNLRLLYIGNNSLTGSIPSTLANISALQVLAMERNSLTGSIPPSFAKIRYLQRLLLNDNYLGSFSAGDFEFLVGLTNCTQLQNVDVSFNRLGGDLPASIANLSMNLNQLLLQYNSISGSTPQGIGNLIGLQILAFSGNLLKGPIPTSFGKLSGLVVFSVHANRMTGVIPYSLGNITRLEHLFLSNNNFEGTIPPSLGKCSHLIRLYINNNKLNGLIPHEILQISTLVSLRMSNNSLTGSLPEDIGRLGNIVMLNASHNKLSGKLPKTLGKCLSMEKLDLQGNSFDGIIPDISGLVGIKEVDFSSNNLSGRIPEYLANFSLLEYLNLSFNNFEGNVPTEGKFRNATIISVSGNKNLCGGVLELRLKPCFTQPPRNSRKKLVIGVSIGISLLLLLFIASVSLCWLKSRKKKNNNEATPSTLGFFHEMISYRDLRSATDGFSSSNLIGSGSFGTVFKAFLPAENKVVAVKVLNMQRRGAMKSFMAECESLKDIRHRNLLKLLTACSSIDFQGNEFRALIYEYMPNGSLDMWLHPKEFEEISRPSRTLTLLERLNIAIDVASVLEYLHLGCHETIAHCDLKPSNVLLDDDLTAHVSDFGLAQILLKYDQDAFINQLSSAGVRGSIGYAAPEYAMGGEISVHGDAYSFGILIFEMFSGKRPTDEMFGGDFTLRSSIRSALPEQVLDVADELILHNGLRIGFPVAECLTKALEVGLGCSEESPANRLGMSEVVKELISIKERFFEARR</sequence>
<keyword evidence="20" id="KW-0325">Glycoprotein</keyword>
<keyword evidence="7" id="KW-0723">Serine/threonine-protein kinase</keyword>
<dbReference type="SMART" id="SM00220">
    <property type="entry name" value="S_TKc"/>
    <property type="match status" value="4"/>
</dbReference>
<feature type="transmembrane region" description="Helical" evidence="26">
    <location>
        <begin position="2349"/>
        <end position="2373"/>
    </location>
</feature>
<dbReference type="HOGENOM" id="CLU_223875_0_0_1"/>
<feature type="region of interest" description="Disordered" evidence="25">
    <location>
        <begin position="3148"/>
        <end position="3177"/>
    </location>
</feature>
<comment type="similarity">
    <text evidence="4">Belongs to the RLP family.</text>
</comment>
<keyword evidence="9" id="KW-0433">Leucine-rich repeat</keyword>
<dbReference type="InterPro" id="IPR000719">
    <property type="entry name" value="Prot_kinase_dom"/>
</dbReference>
<organism evidence="28 29">
    <name type="scientific">Brassica oleracea var. oleracea</name>
    <dbReference type="NCBI Taxonomy" id="109376"/>
    <lineage>
        <taxon>Eukaryota</taxon>
        <taxon>Viridiplantae</taxon>
        <taxon>Streptophyta</taxon>
        <taxon>Embryophyta</taxon>
        <taxon>Tracheophyta</taxon>
        <taxon>Spermatophyta</taxon>
        <taxon>Magnoliopsida</taxon>
        <taxon>eudicotyledons</taxon>
        <taxon>Gunneridae</taxon>
        <taxon>Pentapetalae</taxon>
        <taxon>rosids</taxon>
        <taxon>malvids</taxon>
        <taxon>Brassicales</taxon>
        <taxon>Brassicaceae</taxon>
        <taxon>Brassiceae</taxon>
        <taxon>Brassica</taxon>
    </lineage>
</organism>
<evidence type="ECO:0000256" key="12">
    <source>
        <dbReference type="ARBA" id="ARBA00022729"/>
    </source>
</evidence>
<keyword evidence="15" id="KW-0418">Kinase</keyword>
<dbReference type="Pfam" id="PF13855">
    <property type="entry name" value="LRR_8"/>
    <property type="match status" value="1"/>
</dbReference>
<dbReference type="Pfam" id="PF00560">
    <property type="entry name" value="LRR_1"/>
    <property type="match status" value="9"/>
</dbReference>
<feature type="transmembrane region" description="Helical" evidence="26">
    <location>
        <begin position="491"/>
        <end position="513"/>
    </location>
</feature>
<keyword evidence="18 26" id="KW-0472">Membrane</keyword>
<evidence type="ECO:0000256" key="11">
    <source>
        <dbReference type="ARBA" id="ARBA00022692"/>
    </source>
</evidence>
<evidence type="ECO:0000256" key="10">
    <source>
        <dbReference type="ARBA" id="ARBA00022679"/>
    </source>
</evidence>
<dbReference type="GO" id="GO:0005524">
    <property type="term" value="F:ATP binding"/>
    <property type="evidence" value="ECO:0007669"/>
    <property type="project" value="UniProtKB-UniRule"/>
</dbReference>
<evidence type="ECO:0000256" key="17">
    <source>
        <dbReference type="ARBA" id="ARBA00022989"/>
    </source>
</evidence>
<dbReference type="SUPFAM" id="SSF52047">
    <property type="entry name" value="RNI-like"/>
    <property type="match status" value="1"/>
</dbReference>
<comment type="subcellular location">
    <subcellularLocation>
        <location evidence="1">Cell membrane</location>
        <topology evidence="1">Single-pass type I membrane protein</topology>
    </subcellularLocation>
</comment>
<dbReference type="InterPro" id="IPR013210">
    <property type="entry name" value="LRR_N_plant-typ"/>
</dbReference>
<dbReference type="Pfam" id="PF07714">
    <property type="entry name" value="PK_Tyr_Ser-Thr"/>
    <property type="match status" value="3"/>
</dbReference>
<dbReference type="Gene3D" id="3.40.50.300">
    <property type="entry name" value="P-loop containing nucleotide triphosphate hydrolases"/>
    <property type="match status" value="1"/>
</dbReference>
<evidence type="ECO:0000256" key="4">
    <source>
        <dbReference type="ARBA" id="ARBA00009592"/>
    </source>
</evidence>
<dbReference type="SMART" id="SM00369">
    <property type="entry name" value="LRR_TYP"/>
    <property type="match status" value="18"/>
</dbReference>
<comment type="catalytic activity">
    <reaction evidence="22">
        <text>L-seryl-[protein] + ATP = O-phospho-L-seryl-[protein] + ADP + H(+)</text>
        <dbReference type="Rhea" id="RHEA:17989"/>
        <dbReference type="Rhea" id="RHEA-COMP:9863"/>
        <dbReference type="Rhea" id="RHEA-COMP:11604"/>
        <dbReference type="ChEBI" id="CHEBI:15378"/>
        <dbReference type="ChEBI" id="CHEBI:29999"/>
        <dbReference type="ChEBI" id="CHEBI:30616"/>
        <dbReference type="ChEBI" id="CHEBI:83421"/>
        <dbReference type="ChEBI" id="CHEBI:456216"/>
        <dbReference type="EC" id="2.7.11.1"/>
    </reaction>
</comment>
<feature type="domain" description="Protein kinase" evidence="27">
    <location>
        <begin position="3921"/>
        <end position="4221"/>
    </location>
</feature>
<dbReference type="FunFam" id="3.80.10.10:FF:000095">
    <property type="entry name" value="LRR receptor-like serine/threonine-protein kinase GSO1"/>
    <property type="match status" value="1"/>
</dbReference>